<name>A0ABQ6F2A3_9VIBR</name>
<comment type="caution">
    <text evidence="5">The sequence shown here is derived from an EMBL/GenBank/DDBJ whole genome shotgun (WGS) entry which is preliminary data.</text>
</comment>
<dbReference type="Pfam" id="PF05651">
    <property type="entry name" value="Diacid_rec"/>
    <property type="match status" value="1"/>
</dbReference>
<accession>A0ABQ6F2A3</accession>
<keyword evidence="6" id="KW-1185">Reference proteome</keyword>
<evidence type="ECO:0000313" key="6">
    <source>
        <dbReference type="Proteomes" id="UP001157138"/>
    </source>
</evidence>
<dbReference type="Pfam" id="PF17853">
    <property type="entry name" value="GGDEF_2"/>
    <property type="match status" value="1"/>
</dbReference>
<reference evidence="6" key="1">
    <citation type="journal article" date="2019" name="Int. J. Syst. Evol. Microbiol.">
        <title>The Global Catalogue of Microorganisms (GCM) 10K type strain sequencing project: providing services to taxonomists for standard genome sequencing and annotation.</title>
        <authorList>
            <consortium name="The Broad Institute Genomics Platform"/>
            <consortium name="The Broad Institute Genome Sequencing Center for Infectious Disease"/>
            <person name="Wu L."/>
            <person name="Ma J."/>
        </authorList>
    </citation>
    <scope>NUCLEOTIDE SEQUENCE [LARGE SCALE GENOMIC DNA]</scope>
    <source>
        <strain evidence="6">NBRC 108723</strain>
    </source>
</reference>
<evidence type="ECO:0000259" key="3">
    <source>
        <dbReference type="Pfam" id="PF13556"/>
    </source>
</evidence>
<dbReference type="RefSeq" id="WP_284193463.1">
    <property type="nucleotide sequence ID" value="NZ_BSPW01000079.1"/>
</dbReference>
<dbReference type="InterPro" id="IPR008599">
    <property type="entry name" value="Diacid_rec"/>
</dbReference>
<sequence>MQLNTLIARQIVERATKIIRYPINVMDDNGRIIGSSDPNRLHKTHDGALLAIHDNRIVEISAELAGTLVGVKEGINLPILHQDKVIGVVGISGKPDQVRRFGEMVKMTAELIVEQADLMAQIQWNKRHREELLLQLIQGSKLNETQLLSIAERLDLDLAQPRVAAAIKVIPKKGQPLTLEQLQKLVHLLEYPERDNIVGIVSVSQNEVVVLKPITLINHKWSTTEEAKRVKRLLKRIGQEADFSIQIAIGDYFPGLSGLSRSYETAKATLACSHTKQAILFYQDHKLSVLIDSLMHDQWRKEQVNQPIKTLLEKDSKGVLIKTLSVFFAQNCDLAQTCAELHIHRNTLRYRLEKIEQFTSLEINKIDDKVQLYLALKCM</sequence>
<dbReference type="InterPro" id="IPR042070">
    <property type="entry name" value="PucR_C-HTH_sf"/>
</dbReference>
<dbReference type="Pfam" id="PF13556">
    <property type="entry name" value="HTH_30"/>
    <property type="match status" value="1"/>
</dbReference>
<feature type="domain" description="PucR C-terminal helix-turn-helix" evidence="3">
    <location>
        <begin position="320"/>
        <end position="377"/>
    </location>
</feature>
<dbReference type="PANTHER" id="PTHR33744:SF15">
    <property type="entry name" value="CARBOHYDRATE DIACID REGULATOR"/>
    <property type="match status" value="1"/>
</dbReference>
<comment type="similarity">
    <text evidence="1">Belongs to the CdaR family.</text>
</comment>
<dbReference type="InterPro" id="IPR041522">
    <property type="entry name" value="CdaR_GGDEF"/>
</dbReference>
<evidence type="ECO:0000259" key="4">
    <source>
        <dbReference type="Pfam" id="PF17853"/>
    </source>
</evidence>
<feature type="domain" description="Putative sugar diacid recognition" evidence="2">
    <location>
        <begin position="4"/>
        <end position="136"/>
    </location>
</feature>
<dbReference type="PANTHER" id="PTHR33744">
    <property type="entry name" value="CARBOHYDRATE DIACID REGULATOR"/>
    <property type="match status" value="1"/>
</dbReference>
<evidence type="ECO:0000256" key="1">
    <source>
        <dbReference type="ARBA" id="ARBA00006754"/>
    </source>
</evidence>
<dbReference type="InterPro" id="IPR025736">
    <property type="entry name" value="PucR_C-HTH_dom"/>
</dbReference>
<organism evidence="5 6">
    <name type="scientific">Vibrio zhanjiangensis</name>
    <dbReference type="NCBI Taxonomy" id="1046128"/>
    <lineage>
        <taxon>Bacteria</taxon>
        <taxon>Pseudomonadati</taxon>
        <taxon>Pseudomonadota</taxon>
        <taxon>Gammaproteobacteria</taxon>
        <taxon>Vibrionales</taxon>
        <taxon>Vibrionaceae</taxon>
        <taxon>Vibrio</taxon>
    </lineage>
</organism>
<feature type="domain" description="CdaR GGDEF-like" evidence="4">
    <location>
        <begin position="143"/>
        <end position="271"/>
    </location>
</feature>
<protein>
    <submittedName>
        <fullName evidence="5">XRE family transcriptional regulator</fullName>
    </submittedName>
</protein>
<gene>
    <name evidence="5" type="primary">cdaR</name>
    <name evidence="5" type="ORF">GCM10007938_33940</name>
</gene>
<dbReference type="Proteomes" id="UP001157138">
    <property type="component" value="Unassembled WGS sequence"/>
</dbReference>
<evidence type="ECO:0000259" key="2">
    <source>
        <dbReference type="Pfam" id="PF05651"/>
    </source>
</evidence>
<evidence type="ECO:0000313" key="5">
    <source>
        <dbReference type="EMBL" id="GLT19612.1"/>
    </source>
</evidence>
<proteinExistence type="inferred from homology"/>
<dbReference type="EMBL" id="BSPW01000079">
    <property type="protein sequence ID" value="GLT19612.1"/>
    <property type="molecule type" value="Genomic_DNA"/>
</dbReference>
<dbReference type="InterPro" id="IPR051448">
    <property type="entry name" value="CdaR-like_regulators"/>
</dbReference>
<dbReference type="Gene3D" id="1.10.10.2840">
    <property type="entry name" value="PucR C-terminal helix-turn-helix domain"/>
    <property type="match status" value="1"/>
</dbReference>